<evidence type="ECO:0000313" key="2">
    <source>
        <dbReference type="Proteomes" id="UP000069654"/>
    </source>
</evidence>
<protein>
    <recommendedName>
        <fullName evidence="3">Lipoprotein</fullName>
    </recommendedName>
</protein>
<proteinExistence type="predicted"/>
<dbReference type="Proteomes" id="UP000069654">
    <property type="component" value="Unassembled WGS sequence"/>
</dbReference>
<sequence>MALVRVLIGAVLFCALVGCGLIRPSADITFGHPLNGELGEVLDSGQPAMLRDLTDFDWDEVHLFNEGASRDRVEQVVGAPVLKDKYWESSSSLLVFEKDGSIVNVLSITGDYLRADKPTWTSDVAVVPWGAGALRLQ</sequence>
<comment type="caution">
    <text evidence="1">The sequence shown here is derived from an EMBL/GenBank/DDBJ whole genome shotgun (WGS) entry which is preliminary data.</text>
</comment>
<name>A0A100XG27_MYCTH</name>
<gene>
    <name evidence="1" type="ORF">RMCT_2904</name>
</gene>
<dbReference type="PROSITE" id="PS51257">
    <property type="entry name" value="PROKAR_LIPOPROTEIN"/>
    <property type="match status" value="1"/>
</dbReference>
<dbReference type="STRING" id="1797.RMCT_2904"/>
<evidence type="ECO:0000313" key="1">
    <source>
        <dbReference type="EMBL" id="GAT15935.1"/>
    </source>
</evidence>
<dbReference type="EMBL" id="BCTB01000026">
    <property type="protein sequence ID" value="GAT15935.1"/>
    <property type="molecule type" value="Genomic_DNA"/>
</dbReference>
<organism evidence="1 2">
    <name type="scientific">Mycolicibacterium thermoresistibile</name>
    <name type="common">Mycobacterium thermoresistibile</name>
    <dbReference type="NCBI Taxonomy" id="1797"/>
    <lineage>
        <taxon>Bacteria</taxon>
        <taxon>Bacillati</taxon>
        <taxon>Actinomycetota</taxon>
        <taxon>Actinomycetes</taxon>
        <taxon>Mycobacteriales</taxon>
        <taxon>Mycobacteriaceae</taxon>
        <taxon>Mycolicibacterium</taxon>
    </lineage>
</organism>
<reference evidence="2" key="2">
    <citation type="submission" date="2016-02" db="EMBL/GenBank/DDBJ databases">
        <title>Draft genome sequence of five rapidly growing Mycobacterium species.</title>
        <authorList>
            <person name="Katahira K."/>
            <person name="Gotou Y."/>
            <person name="Iida K."/>
            <person name="Ogura Y."/>
            <person name="Hayashi T."/>
        </authorList>
    </citation>
    <scope>NUCLEOTIDE SEQUENCE [LARGE SCALE GENOMIC DNA]</scope>
    <source>
        <strain evidence="2">JCM6362</strain>
    </source>
</reference>
<dbReference type="AlphaFoldDB" id="A0A100XG27"/>
<evidence type="ECO:0008006" key="3">
    <source>
        <dbReference type="Google" id="ProtNLM"/>
    </source>
</evidence>
<accession>A0A100XG27</accession>
<reference evidence="1 2" key="1">
    <citation type="journal article" date="2016" name="Genome Announc.">
        <title>Draft Genome Sequences of Five Rapidly Growing Mycobacterium Species, M. thermoresistibile, M. fortuitum subsp. acetamidolyticum, M. canariasense, M. brisbanense, and M. novocastrense.</title>
        <authorList>
            <person name="Katahira K."/>
            <person name="Ogura Y."/>
            <person name="Gotoh Y."/>
            <person name="Hayashi T."/>
        </authorList>
    </citation>
    <scope>NUCLEOTIDE SEQUENCE [LARGE SCALE GENOMIC DNA]</scope>
    <source>
        <strain evidence="1 2">JCM6362</strain>
    </source>
</reference>